<feature type="domain" description="NADH:flavin oxidoreductase/NADH oxidase N-terminal" evidence="4">
    <location>
        <begin position="5"/>
        <end position="334"/>
    </location>
</feature>
<dbReference type="GO" id="GO:0010181">
    <property type="term" value="F:FMN binding"/>
    <property type="evidence" value="ECO:0007669"/>
    <property type="project" value="InterPro"/>
</dbReference>
<keyword evidence="3" id="KW-0560">Oxidoreductase</keyword>
<dbReference type="KEGG" id="amah:DLM_0269"/>
<evidence type="ECO:0000256" key="2">
    <source>
        <dbReference type="ARBA" id="ARBA00005979"/>
    </source>
</evidence>
<dbReference type="InterPro" id="IPR013785">
    <property type="entry name" value="Aldolase_TIM"/>
</dbReference>
<dbReference type="GO" id="GO:0016628">
    <property type="term" value="F:oxidoreductase activity, acting on the CH-CH group of donors, NAD or NADP as acceptor"/>
    <property type="evidence" value="ECO:0007669"/>
    <property type="project" value="UniProtKB-ARBA"/>
</dbReference>
<dbReference type="GO" id="GO:0005829">
    <property type="term" value="C:cytosol"/>
    <property type="evidence" value="ECO:0007669"/>
    <property type="project" value="UniProtKB-ARBA"/>
</dbReference>
<evidence type="ECO:0000313" key="6">
    <source>
        <dbReference type="Proteomes" id="UP000198290"/>
    </source>
</evidence>
<dbReference type="OrthoDB" id="8985337at2"/>
<evidence type="ECO:0000313" key="5">
    <source>
        <dbReference type="EMBL" id="BBF83946.1"/>
    </source>
</evidence>
<name>A0A3G9GED4_9NEIS</name>
<comment type="similarity">
    <text evidence="2">Belongs to the NADH:flavin oxidoreductase/NADH oxidase family.</text>
</comment>
<reference evidence="6" key="1">
    <citation type="journal article" date="2017" name="Biotechnol. Biofuels">
        <title>Evaluation of environmental bacterial communities as a factor affecting the growth of duckweed Lemna minor.</title>
        <authorList>
            <person name="Ishizawa H."/>
            <person name="Kuroda M."/>
            <person name="Morikawa M."/>
            <person name="Ike M."/>
        </authorList>
    </citation>
    <scope>NUCLEOTIDE SEQUENCE [LARGE SCALE GENOMIC DNA]</scope>
    <source>
        <strain evidence="6">H3</strain>
    </source>
</reference>
<evidence type="ECO:0000256" key="1">
    <source>
        <dbReference type="ARBA" id="ARBA00001917"/>
    </source>
</evidence>
<dbReference type="FunFam" id="3.20.20.70:FF:000059">
    <property type="entry name" value="N-ethylmaleimide reductase, FMN-linked"/>
    <property type="match status" value="1"/>
</dbReference>
<organism evidence="5 6">
    <name type="scientific">Aquitalea magnusonii</name>
    <dbReference type="NCBI Taxonomy" id="332411"/>
    <lineage>
        <taxon>Bacteria</taxon>
        <taxon>Pseudomonadati</taxon>
        <taxon>Pseudomonadota</taxon>
        <taxon>Betaproteobacteria</taxon>
        <taxon>Neisseriales</taxon>
        <taxon>Chromobacteriaceae</taxon>
        <taxon>Aquitalea</taxon>
    </lineage>
</organism>
<evidence type="ECO:0000259" key="4">
    <source>
        <dbReference type="Pfam" id="PF00724"/>
    </source>
</evidence>
<dbReference type="AlphaFoldDB" id="A0A3G9GED4"/>
<sequence>MDSTLFSAIQLGSLPLKNRIVMAPLTRSRAIGNVPNALMEQYYGQRAQAGLIITEGCSPSPNGLGYSRIPGLFNQEHMQGWQRVSNSVHQNGGKIFVQLMHTGRASHPANLPAGARVLAPSAIAVAGELWTDASGMQPYPVPVEMSEADIAQSIAEYAASAKLAMQAGFDGVELHAANGYLIDQFLNTASNQRNDRWGGSVENRIRFAVEVAKATVAAIGAEHVGMRISPYGVFNAMLPDAEMDALYLSLIDALNALGLLYIHVVDHSSMGAPKVSPDLKAKIRSSFNGAYILSGGYDLARANADLNAERGDLVSFGRPFISNPDLVTKLQSGQALLVADPATFYTPGEKGYTDY</sequence>
<dbReference type="InterPro" id="IPR001155">
    <property type="entry name" value="OxRdtase_FMN_N"/>
</dbReference>
<dbReference type="EMBL" id="AP018823">
    <property type="protein sequence ID" value="BBF83946.1"/>
    <property type="molecule type" value="Genomic_DNA"/>
</dbReference>
<dbReference type="CDD" id="cd02933">
    <property type="entry name" value="OYE_like_FMN"/>
    <property type="match status" value="1"/>
</dbReference>
<accession>A0A3G9GED4</accession>
<evidence type="ECO:0000256" key="3">
    <source>
        <dbReference type="ARBA" id="ARBA00023002"/>
    </source>
</evidence>
<dbReference type="SUPFAM" id="SSF51395">
    <property type="entry name" value="FMN-linked oxidoreductases"/>
    <property type="match status" value="1"/>
</dbReference>
<dbReference type="InterPro" id="IPR045247">
    <property type="entry name" value="Oye-like"/>
</dbReference>
<reference evidence="5 6" key="2">
    <citation type="journal article" date="2017" name="Genome Announc.">
        <title>Draft genome sequence of Aquitalea magnusonii strain H3, a plant growth-promoting bacterium of duckweed Lemna minor.</title>
        <authorList>
            <person name="Ishizawa H."/>
            <person name="Kuroda M."/>
            <person name="Ike M."/>
        </authorList>
    </citation>
    <scope>NUCLEOTIDE SEQUENCE [LARGE SCALE GENOMIC DNA]</scope>
    <source>
        <strain evidence="5 6">H3</strain>
    </source>
</reference>
<dbReference type="Pfam" id="PF00724">
    <property type="entry name" value="Oxidored_FMN"/>
    <property type="match status" value="1"/>
</dbReference>
<dbReference type="Proteomes" id="UP000198290">
    <property type="component" value="Chromosome"/>
</dbReference>
<dbReference type="RefSeq" id="WP_089084031.1">
    <property type="nucleotide sequence ID" value="NZ_AP018823.1"/>
</dbReference>
<dbReference type="PANTHER" id="PTHR22893">
    <property type="entry name" value="NADH OXIDOREDUCTASE-RELATED"/>
    <property type="match status" value="1"/>
</dbReference>
<keyword evidence="6" id="KW-1185">Reference proteome</keyword>
<gene>
    <name evidence="5" type="ORF">DLM_0269</name>
</gene>
<dbReference type="PANTHER" id="PTHR22893:SF91">
    <property type="entry name" value="NADPH DEHYDROGENASE 2-RELATED"/>
    <property type="match status" value="1"/>
</dbReference>
<reference evidence="6" key="3">
    <citation type="journal article" date="2017" name="Plant Physiol. Biochem.">
        <title>Differential oxidative and antioxidative response of duckweed Lemna minor toward plant growth promoting/inhibiting bacteria.</title>
        <authorList>
            <person name="Ishizawa H."/>
            <person name="Kuroda M."/>
            <person name="Morikawa M."/>
            <person name="Ike M."/>
        </authorList>
    </citation>
    <scope>NUCLEOTIDE SEQUENCE [LARGE SCALE GENOMIC DNA]</scope>
    <source>
        <strain evidence="6">H3</strain>
    </source>
</reference>
<proteinExistence type="inferred from homology"/>
<dbReference type="Gene3D" id="3.20.20.70">
    <property type="entry name" value="Aldolase class I"/>
    <property type="match status" value="1"/>
</dbReference>
<protein>
    <submittedName>
        <fullName evidence="5">NADH:flavin oxidoreductase</fullName>
    </submittedName>
</protein>
<comment type="cofactor">
    <cofactor evidence="1">
        <name>FMN</name>
        <dbReference type="ChEBI" id="CHEBI:58210"/>
    </cofactor>
</comment>